<dbReference type="AlphaFoldDB" id="A0A1E7FT67"/>
<accession>A0A1E7FT67</accession>
<gene>
    <name evidence="1" type="ORF">FRACYDRAFT_142958</name>
</gene>
<feature type="non-terminal residue" evidence="1">
    <location>
        <position position="139"/>
    </location>
</feature>
<dbReference type="Proteomes" id="UP000095751">
    <property type="component" value="Unassembled WGS sequence"/>
</dbReference>
<dbReference type="OrthoDB" id="41958at2759"/>
<evidence type="ECO:0000313" key="1">
    <source>
        <dbReference type="EMBL" id="OEU21371.1"/>
    </source>
</evidence>
<dbReference type="KEGG" id="fcy:FRACYDRAFT_142958"/>
<reference evidence="1 2" key="1">
    <citation type="submission" date="2016-09" db="EMBL/GenBank/DDBJ databases">
        <title>Extensive genetic diversity and differential bi-allelic expression allows diatom success in the polar Southern Ocean.</title>
        <authorList>
            <consortium name="DOE Joint Genome Institute"/>
            <person name="Mock T."/>
            <person name="Otillar R.P."/>
            <person name="Strauss J."/>
            <person name="Dupont C."/>
            <person name="Frickenhaus S."/>
            <person name="Maumus F."/>
            <person name="Mcmullan M."/>
            <person name="Sanges R."/>
            <person name="Schmutz J."/>
            <person name="Toseland A."/>
            <person name="Valas R."/>
            <person name="Veluchamy A."/>
            <person name="Ward B.J."/>
            <person name="Allen A."/>
            <person name="Barry K."/>
            <person name="Falciatore A."/>
            <person name="Ferrante M."/>
            <person name="Fortunato A.E."/>
            <person name="Gloeckner G."/>
            <person name="Gruber A."/>
            <person name="Hipkin R."/>
            <person name="Janech M."/>
            <person name="Kroth P."/>
            <person name="Leese F."/>
            <person name="Lindquist E."/>
            <person name="Lyon B.R."/>
            <person name="Martin J."/>
            <person name="Mayer C."/>
            <person name="Parker M."/>
            <person name="Quesneville H."/>
            <person name="Raymond J."/>
            <person name="Uhlig C."/>
            <person name="Valentin K.U."/>
            <person name="Worden A.Z."/>
            <person name="Armbrust E.V."/>
            <person name="Bowler C."/>
            <person name="Green B."/>
            <person name="Moulton V."/>
            <person name="Van Oosterhout C."/>
            <person name="Grigoriev I."/>
        </authorList>
    </citation>
    <scope>NUCLEOTIDE SEQUENCE [LARGE SCALE GENOMIC DNA]</scope>
    <source>
        <strain evidence="1 2">CCMP1102</strain>
    </source>
</reference>
<organism evidence="1 2">
    <name type="scientific">Fragilariopsis cylindrus CCMP1102</name>
    <dbReference type="NCBI Taxonomy" id="635003"/>
    <lineage>
        <taxon>Eukaryota</taxon>
        <taxon>Sar</taxon>
        <taxon>Stramenopiles</taxon>
        <taxon>Ochrophyta</taxon>
        <taxon>Bacillariophyta</taxon>
        <taxon>Bacillariophyceae</taxon>
        <taxon>Bacillariophycidae</taxon>
        <taxon>Bacillariales</taxon>
        <taxon>Bacillariaceae</taxon>
        <taxon>Fragilariopsis</taxon>
    </lineage>
</organism>
<dbReference type="InParanoid" id="A0A1E7FT67"/>
<dbReference type="EMBL" id="KV784354">
    <property type="protein sequence ID" value="OEU21371.1"/>
    <property type="molecule type" value="Genomic_DNA"/>
</dbReference>
<sequence>STGIFSFQQSAMALPMATVDEFDIILMDSPNSVDIVEFSGPKGETIIVKLVDGTQFGIKDIVESSYDPRSPLKVQAACREAGVKTKSVDLESLLARLDTKKKKMYTNERVQKAYEKEQDKKERMRLDEIDRLAEIEQQE</sequence>
<protein>
    <submittedName>
        <fullName evidence="1">Uncharacterized protein</fullName>
    </submittedName>
</protein>
<name>A0A1E7FT67_9STRA</name>
<keyword evidence="2" id="KW-1185">Reference proteome</keyword>
<proteinExistence type="predicted"/>
<evidence type="ECO:0000313" key="2">
    <source>
        <dbReference type="Proteomes" id="UP000095751"/>
    </source>
</evidence>
<feature type="non-terminal residue" evidence="1">
    <location>
        <position position="1"/>
    </location>
</feature>